<organism evidence="1">
    <name type="scientific">marine metagenome</name>
    <dbReference type="NCBI Taxonomy" id="408172"/>
    <lineage>
        <taxon>unclassified sequences</taxon>
        <taxon>metagenomes</taxon>
        <taxon>ecological metagenomes</taxon>
    </lineage>
</organism>
<reference evidence="1" key="1">
    <citation type="submission" date="2018-05" db="EMBL/GenBank/DDBJ databases">
        <authorList>
            <person name="Lanie J.A."/>
            <person name="Ng W.-L."/>
            <person name="Kazmierczak K.M."/>
            <person name="Andrzejewski T.M."/>
            <person name="Davidsen T.M."/>
            <person name="Wayne K.J."/>
            <person name="Tettelin H."/>
            <person name="Glass J.I."/>
            <person name="Rusch D."/>
            <person name="Podicherti R."/>
            <person name="Tsui H.-C.T."/>
            <person name="Winkler M.E."/>
        </authorList>
    </citation>
    <scope>NUCLEOTIDE SEQUENCE</scope>
</reference>
<accession>A0A381ZU74</accession>
<sequence length="31" mass="3392">MKLTELTVSTCSAIIHPILAHFPILRGMVAQ</sequence>
<gene>
    <name evidence="1" type="ORF">METZ01_LOCUS145508</name>
</gene>
<protein>
    <submittedName>
        <fullName evidence="1">Uncharacterized protein</fullName>
    </submittedName>
</protein>
<proteinExistence type="predicted"/>
<dbReference type="EMBL" id="UINC01022632">
    <property type="protein sequence ID" value="SVA92654.1"/>
    <property type="molecule type" value="Genomic_DNA"/>
</dbReference>
<evidence type="ECO:0000313" key="1">
    <source>
        <dbReference type="EMBL" id="SVA92654.1"/>
    </source>
</evidence>
<dbReference type="AlphaFoldDB" id="A0A381ZU74"/>
<name>A0A381ZU74_9ZZZZ</name>